<evidence type="ECO:0000256" key="1">
    <source>
        <dbReference type="ARBA" id="ARBA00001933"/>
    </source>
</evidence>
<protein>
    <submittedName>
        <fullName evidence="6">PLP-dependent aminotransferase family protein</fullName>
    </submittedName>
</protein>
<keyword evidence="7" id="KW-1185">Reference proteome</keyword>
<comment type="cofactor">
    <cofactor evidence="1">
        <name>pyridoxal 5'-phosphate</name>
        <dbReference type="ChEBI" id="CHEBI:597326"/>
    </cofactor>
</comment>
<dbReference type="SUPFAM" id="SSF53383">
    <property type="entry name" value="PLP-dependent transferases"/>
    <property type="match status" value="1"/>
</dbReference>
<dbReference type="PANTHER" id="PTHR42790:SF19">
    <property type="entry name" value="KYNURENINE_ALPHA-AMINOADIPATE AMINOTRANSFERASE, MITOCHONDRIAL"/>
    <property type="match status" value="1"/>
</dbReference>
<evidence type="ECO:0000256" key="3">
    <source>
        <dbReference type="ARBA" id="ARBA00022679"/>
    </source>
</evidence>
<evidence type="ECO:0000313" key="6">
    <source>
        <dbReference type="EMBL" id="MEO3715078.1"/>
    </source>
</evidence>
<dbReference type="PANTHER" id="PTHR42790">
    <property type="entry name" value="AMINOTRANSFERASE"/>
    <property type="match status" value="1"/>
</dbReference>
<name>A0ABV0GJ33_9BURK</name>
<dbReference type="RefSeq" id="WP_347612332.1">
    <property type="nucleotide sequence ID" value="NZ_JBDPZC010000011.1"/>
</dbReference>
<comment type="caution">
    <text evidence="6">The sequence shown here is derived from an EMBL/GenBank/DDBJ whole genome shotgun (WGS) entry which is preliminary data.</text>
</comment>
<evidence type="ECO:0000259" key="5">
    <source>
        <dbReference type="Pfam" id="PF00155"/>
    </source>
</evidence>
<evidence type="ECO:0000256" key="2">
    <source>
        <dbReference type="ARBA" id="ARBA00022576"/>
    </source>
</evidence>
<sequence length="400" mass="43125">MPARANVIREVLARMERMGPDVLSLAGGMPGAHAYPHRFEAHLHQAFAGAAAPGAVMGYGDPRGHAPLRRAVADLAASWGMEMAQRELLITTGGQQGLYLAARTLLKAGDTVVVPKPTYPGALQMFQLCGLTLQEAQTDEQGLLVDDALEQLLARGARCIYLIPDFDNPTGATLPEPRRQRLLALAARFDAWVIEDLAYRELRYDGIAPDLLSAACRGQEAQRVVTVASFSKSVMPSLRTGWVSAAPALIERMTQHLQALQLTGSPPLQAALTAFLQDGYAEHLATVRAGYRQRRDALADALRRHFPQARLQLPQGGFFVRQDLTPGVDESAVFEYALEAERVACIPGAGFSASGTPGGFLRLCFSTLDEPNLAEAVHRLARAHDRVGGQALQQPTAVPA</sequence>
<evidence type="ECO:0000313" key="7">
    <source>
        <dbReference type="Proteomes" id="UP001462640"/>
    </source>
</evidence>
<dbReference type="InterPro" id="IPR004839">
    <property type="entry name" value="Aminotransferase_I/II_large"/>
</dbReference>
<keyword evidence="4" id="KW-0663">Pyridoxal phosphate</keyword>
<dbReference type="InterPro" id="IPR015422">
    <property type="entry name" value="PyrdxlP-dep_Trfase_small"/>
</dbReference>
<organism evidence="6 7">
    <name type="scientific">Roseateles flavus</name>
    <dbReference type="NCBI Taxonomy" id="3149041"/>
    <lineage>
        <taxon>Bacteria</taxon>
        <taxon>Pseudomonadati</taxon>
        <taxon>Pseudomonadota</taxon>
        <taxon>Betaproteobacteria</taxon>
        <taxon>Burkholderiales</taxon>
        <taxon>Sphaerotilaceae</taxon>
        <taxon>Roseateles</taxon>
    </lineage>
</organism>
<accession>A0ABV0GJ33</accession>
<gene>
    <name evidence="6" type="ORF">ABDJ40_20110</name>
</gene>
<dbReference type="GO" id="GO:0008483">
    <property type="term" value="F:transaminase activity"/>
    <property type="evidence" value="ECO:0007669"/>
    <property type="project" value="UniProtKB-KW"/>
</dbReference>
<dbReference type="CDD" id="cd00609">
    <property type="entry name" value="AAT_like"/>
    <property type="match status" value="1"/>
</dbReference>
<dbReference type="InterPro" id="IPR015421">
    <property type="entry name" value="PyrdxlP-dep_Trfase_major"/>
</dbReference>
<dbReference type="Gene3D" id="3.40.640.10">
    <property type="entry name" value="Type I PLP-dependent aspartate aminotransferase-like (Major domain)"/>
    <property type="match status" value="1"/>
</dbReference>
<dbReference type="EMBL" id="JBDPZC010000011">
    <property type="protein sequence ID" value="MEO3715078.1"/>
    <property type="molecule type" value="Genomic_DNA"/>
</dbReference>
<keyword evidence="3" id="KW-0808">Transferase</keyword>
<proteinExistence type="predicted"/>
<evidence type="ECO:0000256" key="4">
    <source>
        <dbReference type="ARBA" id="ARBA00022898"/>
    </source>
</evidence>
<reference evidence="6 7" key="1">
    <citation type="submission" date="2024-05" db="EMBL/GenBank/DDBJ databases">
        <title>Roseateles sp. 2.12 16S ribosomal RNA gene Genome sequencing and assembly.</title>
        <authorList>
            <person name="Woo H."/>
        </authorList>
    </citation>
    <scope>NUCLEOTIDE SEQUENCE [LARGE SCALE GENOMIC DNA]</scope>
    <source>
        <strain evidence="6 7">2.12</strain>
    </source>
</reference>
<dbReference type="Gene3D" id="3.90.1150.10">
    <property type="entry name" value="Aspartate Aminotransferase, domain 1"/>
    <property type="match status" value="1"/>
</dbReference>
<feature type="domain" description="Aminotransferase class I/classII large" evidence="5">
    <location>
        <begin position="45"/>
        <end position="380"/>
    </location>
</feature>
<dbReference type="Proteomes" id="UP001462640">
    <property type="component" value="Unassembled WGS sequence"/>
</dbReference>
<keyword evidence="2 6" id="KW-0032">Aminotransferase</keyword>
<dbReference type="InterPro" id="IPR015424">
    <property type="entry name" value="PyrdxlP-dep_Trfase"/>
</dbReference>
<dbReference type="Pfam" id="PF00155">
    <property type="entry name" value="Aminotran_1_2"/>
    <property type="match status" value="1"/>
</dbReference>
<dbReference type="InterPro" id="IPR050859">
    <property type="entry name" value="Class-I_PLP-dep_aminotransf"/>
</dbReference>